<dbReference type="Pfam" id="PF00069">
    <property type="entry name" value="Pkinase"/>
    <property type="match status" value="1"/>
</dbReference>
<organism evidence="10 11">
    <name type="scientific">Claviceps purpurea (strain 20.1)</name>
    <name type="common">Ergot fungus</name>
    <name type="synonym">Sphacelia segetum</name>
    <dbReference type="NCBI Taxonomy" id="1111077"/>
    <lineage>
        <taxon>Eukaryota</taxon>
        <taxon>Fungi</taxon>
        <taxon>Dikarya</taxon>
        <taxon>Ascomycota</taxon>
        <taxon>Pezizomycotina</taxon>
        <taxon>Sordariomycetes</taxon>
        <taxon>Hypocreomycetidae</taxon>
        <taxon>Hypocreales</taxon>
        <taxon>Clavicipitaceae</taxon>
        <taxon>Claviceps</taxon>
    </lineage>
</organism>
<dbReference type="STRING" id="1111077.M1WHC3"/>
<dbReference type="PROSITE" id="PS50011">
    <property type="entry name" value="PROTEIN_KINASE_DOM"/>
    <property type="match status" value="1"/>
</dbReference>
<protein>
    <recommendedName>
        <fullName evidence="1">non-specific serine/threonine protein kinase</fullName>
        <ecNumber evidence="1">2.7.11.1</ecNumber>
    </recommendedName>
</protein>
<dbReference type="PANTHER" id="PTHR47634">
    <property type="entry name" value="PROTEIN KINASE DOMAIN-CONTAINING PROTEIN-RELATED"/>
    <property type="match status" value="1"/>
</dbReference>
<dbReference type="Gene3D" id="1.10.510.10">
    <property type="entry name" value="Transferase(Phosphotransferase) domain 1"/>
    <property type="match status" value="2"/>
</dbReference>
<dbReference type="GO" id="GO:0004674">
    <property type="term" value="F:protein serine/threonine kinase activity"/>
    <property type="evidence" value="ECO:0007669"/>
    <property type="project" value="UniProtKB-KW"/>
</dbReference>
<dbReference type="SMART" id="SM00220">
    <property type="entry name" value="S_TKc"/>
    <property type="match status" value="1"/>
</dbReference>
<dbReference type="InterPro" id="IPR051334">
    <property type="entry name" value="SRPK"/>
</dbReference>
<dbReference type="Gene3D" id="3.30.200.20">
    <property type="entry name" value="Phosphorylase Kinase, domain 1"/>
    <property type="match status" value="1"/>
</dbReference>
<evidence type="ECO:0000256" key="1">
    <source>
        <dbReference type="ARBA" id="ARBA00012513"/>
    </source>
</evidence>
<dbReference type="EMBL" id="CAGA01000191">
    <property type="protein sequence ID" value="CCE35379.1"/>
    <property type="molecule type" value="Genomic_DNA"/>
</dbReference>
<evidence type="ECO:0000256" key="4">
    <source>
        <dbReference type="ARBA" id="ARBA00022741"/>
    </source>
</evidence>
<dbReference type="InterPro" id="IPR008271">
    <property type="entry name" value="Ser/Thr_kinase_AS"/>
</dbReference>
<dbReference type="PANTHER" id="PTHR47634:SF9">
    <property type="entry name" value="PROTEIN KINASE DOMAIN-CONTAINING PROTEIN-RELATED"/>
    <property type="match status" value="1"/>
</dbReference>
<dbReference type="SUPFAM" id="SSF56112">
    <property type="entry name" value="Protein kinase-like (PK-like)"/>
    <property type="match status" value="1"/>
</dbReference>
<evidence type="ECO:0000259" key="9">
    <source>
        <dbReference type="PROSITE" id="PS50011"/>
    </source>
</evidence>
<keyword evidence="2" id="KW-0723">Serine/threonine-protein kinase</keyword>
<keyword evidence="11" id="KW-1185">Reference proteome</keyword>
<comment type="caution">
    <text evidence="10">The sequence shown here is derived from an EMBL/GenBank/DDBJ whole genome shotgun (WGS) entry which is preliminary data.</text>
</comment>
<dbReference type="GO" id="GO:0000245">
    <property type="term" value="P:spliceosomal complex assembly"/>
    <property type="evidence" value="ECO:0007669"/>
    <property type="project" value="TreeGrafter"/>
</dbReference>
<evidence type="ECO:0000313" key="10">
    <source>
        <dbReference type="EMBL" id="CCE35379.1"/>
    </source>
</evidence>
<keyword evidence="4" id="KW-0547">Nucleotide-binding</keyword>
<gene>
    <name evidence="10" type="ORF">CPUR_06807</name>
</gene>
<dbReference type="VEuPathDB" id="FungiDB:CPUR_06807"/>
<accession>M1WHC3</accession>
<dbReference type="AlphaFoldDB" id="M1WHC3"/>
<dbReference type="OrthoDB" id="5979581at2759"/>
<keyword evidence="5 10" id="KW-0418">Kinase</keyword>
<evidence type="ECO:0000256" key="5">
    <source>
        <dbReference type="ARBA" id="ARBA00022777"/>
    </source>
</evidence>
<evidence type="ECO:0000313" key="11">
    <source>
        <dbReference type="Proteomes" id="UP000016801"/>
    </source>
</evidence>
<keyword evidence="3" id="KW-0808">Transferase</keyword>
<dbReference type="InterPro" id="IPR000719">
    <property type="entry name" value="Prot_kinase_dom"/>
</dbReference>
<comment type="catalytic activity">
    <reaction evidence="7">
        <text>L-threonyl-[protein] + ATP = O-phospho-L-threonyl-[protein] + ADP + H(+)</text>
        <dbReference type="Rhea" id="RHEA:46608"/>
        <dbReference type="Rhea" id="RHEA-COMP:11060"/>
        <dbReference type="Rhea" id="RHEA-COMP:11605"/>
        <dbReference type="ChEBI" id="CHEBI:15378"/>
        <dbReference type="ChEBI" id="CHEBI:30013"/>
        <dbReference type="ChEBI" id="CHEBI:30616"/>
        <dbReference type="ChEBI" id="CHEBI:61977"/>
        <dbReference type="ChEBI" id="CHEBI:456216"/>
        <dbReference type="EC" id="2.7.11.1"/>
    </reaction>
</comment>
<evidence type="ECO:0000256" key="8">
    <source>
        <dbReference type="ARBA" id="ARBA00048679"/>
    </source>
</evidence>
<dbReference type="InterPro" id="IPR011009">
    <property type="entry name" value="Kinase-like_dom_sf"/>
</dbReference>
<proteinExistence type="predicted"/>
<sequence>MSYDWRRLFLQVSRRAPVRVLSEPVEEALWADRLKYFHPTEPGQILDGRFKTIAKLGYGRGSTVWLAEKLERKIWSKSKIPRYVCVKITALDLADPDEIGFLKLVSNANPSHEGLKYIRVLLDVFDMKGENGTHSCLVFEPMGETLYQFQRSLPGERFQIRHFKAYLYMLLKALDYLHTECRLIHTDIKDDNIMVFHMADSDLKPFANYCKTSAQPHYVGKEDGRVTYLSYDKISGKGGREVLLGIPWSYKVDIWNLGLMMWNLVQDTDLFENSIGDDGEYDAHVHLAQMASRLGAPPRILIERERLCRQNKQDDLVNLKGKECETMNEYWGGPFFDDEGCMIRKDLIKEGKMLPQLLTELTEEEKSEILDLAADMIQWLPEKRKTAAELLKHPVFLNVK</sequence>
<evidence type="ECO:0000256" key="7">
    <source>
        <dbReference type="ARBA" id="ARBA00047899"/>
    </source>
</evidence>
<evidence type="ECO:0000256" key="2">
    <source>
        <dbReference type="ARBA" id="ARBA00022527"/>
    </source>
</evidence>
<reference evidence="10 11" key="1">
    <citation type="journal article" date="2013" name="PLoS Genet.">
        <title>Plant-symbiotic fungi as chemical engineers: Multi-genome analysis of the Clavicipitaceae reveals dynamics of alkaloid loci.</title>
        <authorList>
            <person name="Schardl C.L."/>
            <person name="Young C.A."/>
            <person name="Hesse U."/>
            <person name="Amyotte S.G."/>
            <person name="Andreeva K."/>
            <person name="Calie P.J."/>
            <person name="Fleetwood D.J."/>
            <person name="Haws D.C."/>
            <person name="Moore N."/>
            <person name="Oeser B."/>
            <person name="Panaccione D.G."/>
            <person name="Schweri K.K."/>
            <person name="Voisey C.R."/>
            <person name="Farman M.L."/>
            <person name="Jaromczyk J.W."/>
            <person name="Roe B.A."/>
            <person name="O'Sullivan D.M."/>
            <person name="Scott B."/>
            <person name="Tudzynski P."/>
            <person name="An Z."/>
            <person name="Arnaoudova E.G."/>
            <person name="Bullock C.T."/>
            <person name="Charlton N.D."/>
            <person name="Chen L."/>
            <person name="Cox M."/>
            <person name="Dinkins R.D."/>
            <person name="Florea S."/>
            <person name="Glenn A.E."/>
            <person name="Gordon A."/>
            <person name="Gueldener U."/>
            <person name="Harris D.R."/>
            <person name="Hollin W."/>
            <person name="Jaromczyk J."/>
            <person name="Johnson R.D."/>
            <person name="Khan A.K."/>
            <person name="Leistner E."/>
            <person name="Leuchtmann A."/>
            <person name="Li C."/>
            <person name="Liu J."/>
            <person name="Liu J."/>
            <person name="Liu M."/>
            <person name="Mace W."/>
            <person name="Machado C."/>
            <person name="Nagabhyru P."/>
            <person name="Pan J."/>
            <person name="Schmid J."/>
            <person name="Sugawara K."/>
            <person name="Steiner U."/>
            <person name="Takach J.E."/>
            <person name="Tanaka E."/>
            <person name="Webb J.S."/>
            <person name="Wilson E.V."/>
            <person name="Wiseman J.L."/>
            <person name="Yoshida R."/>
            <person name="Zeng Z."/>
        </authorList>
    </citation>
    <scope>NUCLEOTIDE SEQUENCE [LARGE SCALE GENOMIC DNA]</scope>
    <source>
        <strain evidence="10 11">20.1</strain>
    </source>
</reference>
<dbReference type="EC" id="2.7.11.1" evidence="1"/>
<name>M1WHC3_CLAP2</name>
<dbReference type="GO" id="GO:0050684">
    <property type="term" value="P:regulation of mRNA processing"/>
    <property type="evidence" value="ECO:0007669"/>
    <property type="project" value="TreeGrafter"/>
</dbReference>
<evidence type="ECO:0000256" key="3">
    <source>
        <dbReference type="ARBA" id="ARBA00022679"/>
    </source>
</evidence>
<evidence type="ECO:0000256" key="6">
    <source>
        <dbReference type="ARBA" id="ARBA00022840"/>
    </source>
</evidence>
<dbReference type="GO" id="GO:0005524">
    <property type="term" value="F:ATP binding"/>
    <property type="evidence" value="ECO:0007669"/>
    <property type="project" value="UniProtKB-KW"/>
</dbReference>
<comment type="catalytic activity">
    <reaction evidence="8">
        <text>L-seryl-[protein] + ATP = O-phospho-L-seryl-[protein] + ADP + H(+)</text>
        <dbReference type="Rhea" id="RHEA:17989"/>
        <dbReference type="Rhea" id="RHEA-COMP:9863"/>
        <dbReference type="Rhea" id="RHEA-COMP:11604"/>
        <dbReference type="ChEBI" id="CHEBI:15378"/>
        <dbReference type="ChEBI" id="CHEBI:29999"/>
        <dbReference type="ChEBI" id="CHEBI:30616"/>
        <dbReference type="ChEBI" id="CHEBI:83421"/>
        <dbReference type="ChEBI" id="CHEBI:456216"/>
        <dbReference type="EC" id="2.7.11.1"/>
    </reaction>
</comment>
<feature type="domain" description="Protein kinase" evidence="9">
    <location>
        <begin position="50"/>
        <end position="396"/>
    </location>
</feature>
<dbReference type="HOGENOM" id="CLU_000288_81_1_1"/>
<dbReference type="PROSITE" id="PS00108">
    <property type="entry name" value="PROTEIN_KINASE_ST"/>
    <property type="match status" value="1"/>
</dbReference>
<keyword evidence="6" id="KW-0067">ATP-binding</keyword>
<dbReference type="eggNOG" id="KOG1290">
    <property type="taxonomic scope" value="Eukaryota"/>
</dbReference>
<dbReference type="Proteomes" id="UP000016801">
    <property type="component" value="Unassembled WGS sequence"/>
</dbReference>